<dbReference type="InterPro" id="IPR052016">
    <property type="entry name" value="Bact_Sigma-Reg"/>
</dbReference>
<proteinExistence type="predicted"/>
<dbReference type="GO" id="GO:0004722">
    <property type="term" value="F:protein serine/threonine phosphatase activity"/>
    <property type="evidence" value="ECO:0007669"/>
    <property type="project" value="UniProtKB-EC"/>
</dbReference>
<name>A0ABW3CHC7_9ACTN</name>
<organism evidence="3 4">
    <name type="scientific">Actinomadura adrarensis</name>
    <dbReference type="NCBI Taxonomy" id="1819600"/>
    <lineage>
        <taxon>Bacteria</taxon>
        <taxon>Bacillati</taxon>
        <taxon>Actinomycetota</taxon>
        <taxon>Actinomycetes</taxon>
        <taxon>Streptosporangiales</taxon>
        <taxon>Thermomonosporaceae</taxon>
        <taxon>Actinomadura</taxon>
    </lineage>
</organism>
<gene>
    <name evidence="3" type="ORF">ACFQ07_14050</name>
</gene>
<comment type="caution">
    <text evidence="3">The sequence shown here is derived from an EMBL/GenBank/DDBJ whole genome shotgun (WGS) entry which is preliminary data.</text>
</comment>
<sequence length="163" mass="17889">ATVMAELRHALRAFAQEGHDAVTILRLLNGVLQRYHDDQTCTMCLMTLDPRTGSLHVANAGHLSPLYITKDTTRYGAGGGVLLGFPVDRVAIEETTIPPGGTVVLITDGLIEDRGISLTENLERLRTVAAVVDDDLERFSDRVIAEFGYREDDVAFIAIRRDP</sequence>
<dbReference type="InterPro" id="IPR036457">
    <property type="entry name" value="PPM-type-like_dom_sf"/>
</dbReference>
<dbReference type="EC" id="3.1.3.16" evidence="3"/>
<keyword evidence="1 3" id="KW-0378">Hydrolase</keyword>
<dbReference type="Pfam" id="PF07228">
    <property type="entry name" value="SpoIIE"/>
    <property type="match status" value="1"/>
</dbReference>
<accession>A0ABW3CHC7</accession>
<evidence type="ECO:0000256" key="1">
    <source>
        <dbReference type="ARBA" id="ARBA00022801"/>
    </source>
</evidence>
<dbReference type="Proteomes" id="UP001597083">
    <property type="component" value="Unassembled WGS sequence"/>
</dbReference>
<evidence type="ECO:0000313" key="4">
    <source>
        <dbReference type="Proteomes" id="UP001597083"/>
    </source>
</evidence>
<evidence type="ECO:0000259" key="2">
    <source>
        <dbReference type="SMART" id="SM00331"/>
    </source>
</evidence>
<dbReference type="PANTHER" id="PTHR43156:SF2">
    <property type="entry name" value="STAGE II SPORULATION PROTEIN E"/>
    <property type="match status" value="1"/>
</dbReference>
<evidence type="ECO:0000313" key="3">
    <source>
        <dbReference type="EMBL" id="MFD0853359.1"/>
    </source>
</evidence>
<dbReference type="PANTHER" id="PTHR43156">
    <property type="entry name" value="STAGE II SPORULATION PROTEIN E-RELATED"/>
    <property type="match status" value="1"/>
</dbReference>
<reference evidence="4" key="1">
    <citation type="journal article" date="2019" name="Int. J. Syst. Evol. Microbiol.">
        <title>The Global Catalogue of Microorganisms (GCM) 10K type strain sequencing project: providing services to taxonomists for standard genome sequencing and annotation.</title>
        <authorList>
            <consortium name="The Broad Institute Genomics Platform"/>
            <consortium name="The Broad Institute Genome Sequencing Center for Infectious Disease"/>
            <person name="Wu L."/>
            <person name="Ma J."/>
        </authorList>
    </citation>
    <scope>NUCLEOTIDE SEQUENCE [LARGE SCALE GENOMIC DNA]</scope>
    <source>
        <strain evidence="4">JCM 31696</strain>
    </source>
</reference>
<feature type="domain" description="PPM-type phosphatase" evidence="2">
    <location>
        <begin position="1"/>
        <end position="161"/>
    </location>
</feature>
<dbReference type="SUPFAM" id="SSF81606">
    <property type="entry name" value="PP2C-like"/>
    <property type="match status" value="1"/>
</dbReference>
<dbReference type="SMART" id="SM00331">
    <property type="entry name" value="PP2C_SIG"/>
    <property type="match status" value="1"/>
</dbReference>
<protein>
    <submittedName>
        <fullName evidence="3">PP2C family protein-serine/threonine phosphatase</fullName>
        <ecNumber evidence="3">3.1.3.16</ecNumber>
    </submittedName>
</protein>
<feature type="non-terminal residue" evidence="3">
    <location>
        <position position="1"/>
    </location>
</feature>
<keyword evidence="4" id="KW-1185">Reference proteome</keyword>
<dbReference type="Gene3D" id="3.60.40.10">
    <property type="entry name" value="PPM-type phosphatase domain"/>
    <property type="match status" value="1"/>
</dbReference>
<dbReference type="EMBL" id="JBHTIR010002101">
    <property type="protein sequence ID" value="MFD0853359.1"/>
    <property type="molecule type" value="Genomic_DNA"/>
</dbReference>
<dbReference type="InterPro" id="IPR001932">
    <property type="entry name" value="PPM-type_phosphatase-like_dom"/>
</dbReference>